<protein>
    <recommendedName>
        <fullName evidence="2">PKD domain-containing protein</fullName>
    </recommendedName>
</protein>
<gene>
    <name evidence="3" type="ORF">BJ993_004826</name>
</gene>
<dbReference type="PROSITE" id="PS50093">
    <property type="entry name" value="PKD"/>
    <property type="match status" value="1"/>
</dbReference>
<feature type="domain" description="PKD" evidence="2">
    <location>
        <begin position="127"/>
        <end position="172"/>
    </location>
</feature>
<feature type="region of interest" description="Disordered" evidence="1">
    <location>
        <begin position="1"/>
        <end position="23"/>
    </location>
</feature>
<reference evidence="3 4" key="1">
    <citation type="submission" date="2020-07" db="EMBL/GenBank/DDBJ databases">
        <title>Sequencing the genomes of 1000 actinobacteria strains.</title>
        <authorList>
            <person name="Klenk H.-P."/>
        </authorList>
    </citation>
    <scope>NUCLEOTIDE SEQUENCE [LARGE SCALE GENOMIC DNA]</scope>
    <source>
        <strain evidence="3 4">DSM 15131</strain>
    </source>
</reference>
<dbReference type="AlphaFoldDB" id="A0A7Z0CNF2"/>
<dbReference type="RefSeq" id="WP_179651814.1">
    <property type="nucleotide sequence ID" value="NZ_JACBZM010000001.1"/>
</dbReference>
<evidence type="ECO:0000259" key="2">
    <source>
        <dbReference type="PROSITE" id="PS50093"/>
    </source>
</evidence>
<sequence>MEAAEEGIRNGQQGSADVSGVGGKSADPGFAAGSGACPGAEAVIDQSNAPAGISFCQQYAEPTTPVLTVGLIRNAFAELKLPAGELVIQPPDGLTLVNFDTNFYTTSTRPIARTVTLLGRRVTLEATPSTFHWSFGDGERLSTSDPGAPYPSLRVTHNYLRKDTYRPSLGTTYTGRYRVDGGPWHQIPGTVTINGTGQALRAIEAEPRLASY</sequence>
<evidence type="ECO:0000256" key="1">
    <source>
        <dbReference type="SAM" id="MobiDB-lite"/>
    </source>
</evidence>
<comment type="caution">
    <text evidence="3">The sequence shown here is derived from an EMBL/GenBank/DDBJ whole genome shotgun (WGS) entry which is preliminary data.</text>
</comment>
<name>A0A7Z0CNF2_9ACTN</name>
<dbReference type="Proteomes" id="UP000562045">
    <property type="component" value="Unassembled WGS sequence"/>
</dbReference>
<proteinExistence type="predicted"/>
<dbReference type="InterPro" id="IPR000601">
    <property type="entry name" value="PKD_dom"/>
</dbReference>
<dbReference type="InterPro" id="IPR035986">
    <property type="entry name" value="PKD_dom_sf"/>
</dbReference>
<evidence type="ECO:0000313" key="4">
    <source>
        <dbReference type="Proteomes" id="UP000562045"/>
    </source>
</evidence>
<accession>A0A7Z0CNF2</accession>
<evidence type="ECO:0000313" key="3">
    <source>
        <dbReference type="EMBL" id="NYI47746.1"/>
    </source>
</evidence>
<dbReference type="EMBL" id="JACBZM010000001">
    <property type="protein sequence ID" value="NYI47746.1"/>
    <property type="molecule type" value="Genomic_DNA"/>
</dbReference>
<dbReference type="SUPFAM" id="SSF49299">
    <property type="entry name" value="PKD domain"/>
    <property type="match status" value="1"/>
</dbReference>
<organism evidence="3 4">
    <name type="scientific">Nocardioides aromaticivorans</name>
    <dbReference type="NCBI Taxonomy" id="200618"/>
    <lineage>
        <taxon>Bacteria</taxon>
        <taxon>Bacillati</taxon>
        <taxon>Actinomycetota</taxon>
        <taxon>Actinomycetes</taxon>
        <taxon>Propionibacteriales</taxon>
        <taxon>Nocardioidaceae</taxon>
        <taxon>Nocardioides</taxon>
    </lineage>
</organism>
<dbReference type="CDD" id="cd00146">
    <property type="entry name" value="PKD"/>
    <property type="match status" value="1"/>
</dbReference>